<dbReference type="PROSITE" id="PS50280">
    <property type="entry name" value="SET"/>
    <property type="match status" value="1"/>
</dbReference>
<protein>
    <recommendedName>
        <fullName evidence="1">SET domain-containing protein</fullName>
    </recommendedName>
</protein>
<dbReference type="SUPFAM" id="SSF82199">
    <property type="entry name" value="SET domain"/>
    <property type="match status" value="1"/>
</dbReference>
<sequence length="348" mass="38956">MSLSRSSNPAHKPATGIDRFNELAEHYKRNGRQCGICGDWKISLNAHVMRQHSGSRNALITNSEVTRDQRKYILERLKHERLKASLPPKLLALVRQMKESRPAKVRYFGGYFLKGPLHNREVTGLPQFFEKSGRMKYCYLDIVNKSDLVLKRQDIVERTCNMSPAQPFPNKSWFKGSGLKIGRGLLDSLLAKIPPGFLAIFASDVPSIGKTPNMGEGAWAKTDYEAGELVGELVGEIAPIGTFTDGWAADLSRDDLSPDGANVVWCQVYPRYIGNWVRKVNHSCESNCKFVSSNISGRWRVMLQATREIKAESWILVDYGKEYWAESCSCLCGTQSCINNGDAGVTET</sequence>
<dbReference type="PANTHER" id="PTHR47250">
    <property type="entry name" value="HISTONE-LYSINE N-METHYLTRANSFERASE SET-6"/>
    <property type="match status" value="1"/>
</dbReference>
<dbReference type="Pfam" id="PF00856">
    <property type="entry name" value="SET"/>
    <property type="match status" value="1"/>
</dbReference>
<dbReference type="InterPro" id="IPR001214">
    <property type="entry name" value="SET_dom"/>
</dbReference>
<comment type="caution">
    <text evidence="2">The sequence shown here is derived from an EMBL/GenBank/DDBJ whole genome shotgun (WGS) entry which is preliminary data.</text>
</comment>
<name>A0A365MPB8_GIBIN</name>
<dbReference type="InterPro" id="IPR053105">
    <property type="entry name" value="Class_V-like_SAM-MTase"/>
</dbReference>
<proteinExistence type="predicted"/>
<dbReference type="Gene3D" id="2.170.270.10">
    <property type="entry name" value="SET domain"/>
    <property type="match status" value="1"/>
</dbReference>
<dbReference type="EMBL" id="PKMI01000072">
    <property type="protein sequence ID" value="RBA10305.1"/>
    <property type="molecule type" value="Genomic_DNA"/>
</dbReference>
<accession>A0A365MPB8</accession>
<gene>
    <name evidence="2" type="ORF">FPRO05_06241</name>
</gene>
<evidence type="ECO:0000313" key="3">
    <source>
        <dbReference type="Proteomes" id="UP000251714"/>
    </source>
</evidence>
<organism evidence="2 3">
    <name type="scientific">Gibberella intermedia</name>
    <name type="common">Bulb rot disease fungus</name>
    <name type="synonym">Fusarium proliferatum</name>
    <dbReference type="NCBI Taxonomy" id="948311"/>
    <lineage>
        <taxon>Eukaryota</taxon>
        <taxon>Fungi</taxon>
        <taxon>Dikarya</taxon>
        <taxon>Ascomycota</taxon>
        <taxon>Pezizomycotina</taxon>
        <taxon>Sordariomycetes</taxon>
        <taxon>Hypocreomycetidae</taxon>
        <taxon>Hypocreales</taxon>
        <taxon>Nectriaceae</taxon>
        <taxon>Fusarium</taxon>
        <taxon>Fusarium fujikuroi species complex</taxon>
    </lineage>
</organism>
<evidence type="ECO:0000313" key="2">
    <source>
        <dbReference type="EMBL" id="RBA10305.1"/>
    </source>
</evidence>
<evidence type="ECO:0000259" key="1">
    <source>
        <dbReference type="PROSITE" id="PS50280"/>
    </source>
</evidence>
<reference evidence="2 3" key="1">
    <citation type="submission" date="2017-12" db="EMBL/GenBank/DDBJ databases">
        <title>Genome sequence of the mycotoxigenic crop pathogen Fusarium proliferatum, strain ITEM 2341 from Date Palm.</title>
        <authorList>
            <person name="Almiman B.F."/>
            <person name="Shittu T.A."/>
            <person name="Muthumeenakshi S."/>
            <person name="Baroncelli R."/>
            <person name="Sreenivasaprasada S."/>
        </authorList>
    </citation>
    <scope>NUCLEOTIDE SEQUENCE [LARGE SCALE GENOMIC DNA]</scope>
    <source>
        <strain evidence="2 3">ITEM 2341</strain>
    </source>
</reference>
<dbReference type="Proteomes" id="UP000251714">
    <property type="component" value="Unassembled WGS sequence"/>
</dbReference>
<dbReference type="PANTHER" id="PTHR47250:SF3">
    <property type="entry name" value="HISTONE-LYSINE N-METHYLTRANSFERASE SET-6"/>
    <property type="match status" value="1"/>
</dbReference>
<feature type="domain" description="SET" evidence="1">
    <location>
        <begin position="196"/>
        <end position="320"/>
    </location>
</feature>
<dbReference type="AlphaFoldDB" id="A0A365MPB8"/>
<dbReference type="SMART" id="SM00317">
    <property type="entry name" value="SET"/>
    <property type="match status" value="1"/>
</dbReference>
<dbReference type="InterPro" id="IPR046341">
    <property type="entry name" value="SET_dom_sf"/>
</dbReference>